<dbReference type="Pfam" id="PF20148">
    <property type="entry name" value="DUF6531"/>
    <property type="match status" value="1"/>
</dbReference>
<dbReference type="NCBIfam" id="TIGR03696">
    <property type="entry name" value="Rhs_assc_core"/>
    <property type="match status" value="1"/>
</dbReference>
<name>A0A1C4UM41_9ACTN</name>
<protein>
    <submittedName>
        <fullName evidence="2">RHS repeat-associated core domain-containing protein</fullName>
    </submittedName>
</protein>
<dbReference type="Proteomes" id="UP000199504">
    <property type="component" value="Unassembled WGS sequence"/>
</dbReference>
<dbReference type="Gene3D" id="2.180.10.10">
    <property type="entry name" value="RHS repeat-associated core"/>
    <property type="match status" value="2"/>
</dbReference>
<accession>A0A1C4UM41</accession>
<dbReference type="NCBIfam" id="NF033679">
    <property type="entry name" value="DNRLRE_dom"/>
    <property type="match status" value="1"/>
</dbReference>
<dbReference type="EMBL" id="FMCX01000001">
    <property type="protein sequence ID" value="SCE72700.1"/>
    <property type="molecule type" value="Genomic_DNA"/>
</dbReference>
<dbReference type="STRING" id="262898.GA0070564_101581"/>
<dbReference type="InterPro" id="IPR022385">
    <property type="entry name" value="Rhs_assc_core"/>
</dbReference>
<evidence type="ECO:0000259" key="1">
    <source>
        <dbReference type="Pfam" id="PF20148"/>
    </source>
</evidence>
<evidence type="ECO:0000313" key="2">
    <source>
        <dbReference type="EMBL" id="SCE72700.1"/>
    </source>
</evidence>
<reference evidence="3" key="1">
    <citation type="submission" date="2016-06" db="EMBL/GenBank/DDBJ databases">
        <authorList>
            <person name="Varghese N."/>
            <person name="Submissions Spin"/>
        </authorList>
    </citation>
    <scope>NUCLEOTIDE SEQUENCE [LARGE SCALE GENOMIC DNA]</scope>
    <source>
        <strain evidence="3">DSM 44830</strain>
    </source>
</reference>
<dbReference type="PANTHER" id="PTHR32305">
    <property type="match status" value="1"/>
</dbReference>
<organism evidence="2 3">
    <name type="scientific">Micromonospora mirobrigensis</name>
    <dbReference type="NCBI Taxonomy" id="262898"/>
    <lineage>
        <taxon>Bacteria</taxon>
        <taxon>Bacillati</taxon>
        <taxon>Actinomycetota</taxon>
        <taxon>Actinomycetes</taxon>
        <taxon>Micromonosporales</taxon>
        <taxon>Micromonosporaceae</taxon>
        <taxon>Micromonospora</taxon>
    </lineage>
</organism>
<dbReference type="InterPro" id="IPR006530">
    <property type="entry name" value="YD"/>
</dbReference>
<gene>
    <name evidence="2" type="ORF">GA0070564_101581</name>
</gene>
<dbReference type="InterPro" id="IPR045351">
    <property type="entry name" value="DUF6531"/>
</dbReference>
<dbReference type="InterPro" id="IPR031325">
    <property type="entry name" value="RHS_repeat"/>
</dbReference>
<sequence>MWGSPSRVPHLPTSRGGRALAVGLSVVLAATMADQVVAPLAVAAPPAKPAPAGPQALERPDEAAALATARLTKKKVRITGMTSETSEFWALPDGRVEAEVHLGPVRLRDGKSGGWKPVDFTLVPQADGSVAGRAHPAGLRLSGAAGAGEHDLATVQADGGTVSLGWSGPLPAPVVEGTKATYAEVRPGVDLVVESTRTGFEQFLVVKNRAAVAQVRDLSLPLRGRGLTVTDDRRGGFEIRNKAGAAIGVSPEPVMWDARVDPQSGEHVRRAHVGKKVAAAKAGRVAMTLTPDQAWLTDPKTVFPVTIDPAVTLKPNYDAFVQSDYTSDQSTATELKLGTYDGGTTRARSFLSFRSLGWLTGKQVQAATLYLWNNHSWSCTPRQWEAYRVDYVDTTARWTAQPTWRELSGYTSTTKGYNTSCNDGWGNVSVTSVFAMTANSGWTTANVGLRAASETDSVGWKKFSSMEGSYDPYVNLTYQTPPTVGSRATIPSTACVTGSNLPYVNTKTPQLRAQLNDAEGSQVKAEFEWLTGGGTRIGGGIVGPAASGAWQATTVPAGAFAEGGTYSWRVRGNDGIVNGAWTGYCAVVVDTTAPAATPTVSSTGYPENQWAGAANTAGSFTFGASGVTDVASYEYGLNTNPPNQTVNAATLGGAATVSITPTADGPQTLYVRSKDRAGNTSAVRSYTFNVGSGAVTAPREGDITAAKTAITGIGQAAATGVTYQWRRGDADAWVNIPAGHVTLAVGGGAVTWPVATSGGGTFPKLNWDVEATLAAVDAQSIPRDGPLQLRGTFTGGTGGTSSTVKMRFDRTQASAASTDVGPGSVNLITGNYTLTDTDVSVKSYGSDLTLSRSYNTRRSTETDPSGMFGPGWVSGVVVEEAETPYNSLTVYGSLVQVGLVEGDTIGFAKRTASVFDPQIGLEDLQLTYDATADAYRLQDDKGRTVLFSRIASTAAGRYFPTSVTVPGSNQTTTVSWEKATVGGTEVVRPTRILAPVSGVDCTTLVRGCRALTLTYAGATTATGSTEAAWGDSLGRLKEVTFTAWDPDLPTPAMRTVPVARYAYDGSGRLRGSWDPRLDWTDAGTNRHLWVTYDYDANGILTAVKPKGQEPWQLSYTTLPGDPGTGRLSKVSRSALAAGTATTTVVYKVPISGAGAPYDLSAGQTTRWYQTEGPTDATAVYPADQVPDGNPATGTLPSSYERATVTYLDANARQVNTAQPGGHVDATWYDKWGNVLRTLTAANRARALDASGTDNAAAETALARALSTLNSYSSDGQRLFLIEEPEHDVLLSTGSTVRGRRYTSRTFDQGAPTTGGPYNLVTKEEVGVKWYPNGVETSSDIRTTSTTYDWTLRQPTVVTVDPSGLALTTRTSYDAATGLVTANTTPAGGTSTTTPSTRRTIYYRSGTGSGYAECDSRPEWANLPCRVQPGGQAANGPELPATVTTYDMFNQPRTATERTSVGVLRTTTVSYDGAGRPLDTAVTVASGLGTATPIRRVVYDPATGLEARIQSVVGATVTAEVVKGYDTLGRLVSYTDADGSASTRTYDLVGRLATTNDGKGQRSYGYDEGSERRGLLTSIDDSQAGRFTGSYDGAGDLTETWPNGIVVTVSTDETGARTEVTYVKPGCGSADCTLYQESVVASAHNQWRERTSSLSEQSYGYDQAGRLTSVGDVVGGQCTTRAYAFGASSNRNTVTEYASASDGTCQTATAAGSRSWTYDGADRVNSAGYGYDPLGRTTTVPAVDTENPAAGDVTVTYHGTDLVDTIRQNGRTTDYALDVTGERIRSWTDSGTGGTVSAVNHYDADGDTPAWTQEADGSYTRVVGGIAGLAGVFDSSSGALDWQVANLHSDLVATVHDTDPGLSSTNDLQEWGTPRTEAGADEPRYGWLGVHQRATDAGSGVLLMGVRLYNTRTGRFLSVDALYGGSDNPYEYCKGDPVNCSDVSGYGVDDCTRKWWKPCGVVHNRSRYWLQVADHPDGGGRRDWLPPGRDSNTWNCMPDVDSFRSTDHSIYYLWRRKAGSWIRIRNSVWVYS</sequence>
<keyword evidence="3" id="KW-1185">Reference proteome</keyword>
<proteinExistence type="predicted"/>
<dbReference type="NCBIfam" id="TIGR01643">
    <property type="entry name" value="YD_repeat_2x"/>
    <property type="match status" value="1"/>
</dbReference>
<feature type="domain" description="DUF6531" evidence="1">
    <location>
        <begin position="824"/>
        <end position="874"/>
    </location>
</feature>
<dbReference type="Pfam" id="PF05593">
    <property type="entry name" value="RHS_repeat"/>
    <property type="match status" value="1"/>
</dbReference>
<dbReference type="PANTHER" id="PTHR32305:SF15">
    <property type="entry name" value="PROTEIN RHSA-RELATED"/>
    <property type="match status" value="1"/>
</dbReference>
<evidence type="ECO:0000313" key="3">
    <source>
        <dbReference type="Proteomes" id="UP000199504"/>
    </source>
</evidence>
<dbReference type="InterPro" id="IPR050708">
    <property type="entry name" value="T6SS_VgrG/RHS"/>
</dbReference>